<keyword evidence="1" id="KW-0732">Signal</keyword>
<gene>
    <name evidence="2" type="ORF">KAJ71_00395</name>
</gene>
<dbReference type="Proteomes" id="UP001165275">
    <property type="component" value="Unassembled WGS sequence"/>
</dbReference>
<keyword evidence="3" id="KW-1185">Reference proteome</keyword>
<organism evidence="2 3">
    <name type="scientific">Serratia silvae</name>
    <dbReference type="NCBI Taxonomy" id="2824122"/>
    <lineage>
        <taxon>Bacteria</taxon>
        <taxon>Pseudomonadati</taxon>
        <taxon>Pseudomonadota</taxon>
        <taxon>Gammaproteobacteria</taxon>
        <taxon>Enterobacterales</taxon>
        <taxon>Yersiniaceae</taxon>
        <taxon>Serratia</taxon>
    </lineage>
</organism>
<dbReference type="EMBL" id="JAGQDC010000001">
    <property type="protein sequence ID" value="MCL1027507.1"/>
    <property type="molecule type" value="Genomic_DNA"/>
</dbReference>
<accession>A0ABT0K670</accession>
<evidence type="ECO:0000256" key="1">
    <source>
        <dbReference type="SAM" id="SignalP"/>
    </source>
</evidence>
<feature type="signal peptide" evidence="1">
    <location>
        <begin position="1"/>
        <end position="22"/>
    </location>
</feature>
<protein>
    <submittedName>
        <fullName evidence="2">Fimbrial protein</fullName>
    </submittedName>
</protein>
<evidence type="ECO:0000313" key="2">
    <source>
        <dbReference type="EMBL" id="MCL1027507.1"/>
    </source>
</evidence>
<evidence type="ECO:0000313" key="3">
    <source>
        <dbReference type="Proteomes" id="UP001165275"/>
    </source>
</evidence>
<comment type="caution">
    <text evidence="2">The sequence shown here is derived from an EMBL/GenBank/DDBJ whole genome shotgun (WGS) entry which is preliminary data.</text>
</comment>
<sequence length="530" mass="58031">MKQRNLYGLAGAFLLASSVSLAGSNSYVFVENQVDGEYFIAAESLNPRFTGANRFTKFASSRQESLGYMGDSLAPSISNNNYADIWLEDSPIDKPFLGNRCMNDSSGCPENGLLPAEYLGKNGAYRIFRGTANGQSNNARGIFSDAAYEYFKSVPVGKLEIYKYRWCSTTAYYNPAAGQTCLSTGARLGSDDFNITKLGHVRLESTNALQEIFIDSNGNPSLGSGSSLCSVGYVGSTNGIICKLVSYQLSGQTVSPMRINLQVDTAALGFTPRSSTIRMSPDGATGWVNYGDRTRVSDLIKPGNTGIYVFFSQVFLKELINRGVDLSHSKKFFTFLFTNTRTPQSGYYEFSPSNTILLIPRDYGLSIISKDLVLNPKREGNVGSKEPPIVFDYLVTTSGPRQADSITAQVYGPAGQVNGRPYCVFSSTDGKLRVPFSAYLAYTNDVGQMVRTRASCDDVPISLNAARWIRTAWPVPSQNDGSFYRTELSLSFPMNEGHSMWTMDGRDWMGIVSATGEVRVRAVWTGADIH</sequence>
<dbReference type="RefSeq" id="WP_248943874.1">
    <property type="nucleotide sequence ID" value="NZ_CBCSGY010000027.1"/>
</dbReference>
<reference evidence="2" key="1">
    <citation type="submission" date="2021-04" db="EMBL/GenBank/DDBJ databases">
        <title>Genome sequence of Serratia sp. arafor3.</title>
        <authorList>
            <person name="Besaury L."/>
        </authorList>
    </citation>
    <scope>NUCLEOTIDE SEQUENCE</scope>
    <source>
        <strain evidence="2">Arafor3</strain>
    </source>
</reference>
<name>A0ABT0K670_9GAMM</name>
<proteinExistence type="predicted"/>
<feature type="chain" id="PRO_5047214439" evidence="1">
    <location>
        <begin position="23"/>
        <end position="530"/>
    </location>
</feature>